<dbReference type="KEGG" id="ddu:GF1_26950"/>
<feature type="domain" description="4Fe-4S ferredoxin-type" evidence="6">
    <location>
        <begin position="136"/>
        <end position="170"/>
    </location>
</feature>
<keyword evidence="3" id="KW-0408">Iron</keyword>
<gene>
    <name evidence="7" type="ORF">GF1_26950</name>
</gene>
<keyword evidence="4" id="KW-0411">Iron-sulfur</keyword>
<protein>
    <submittedName>
        <fullName evidence="7">4Fe-4S ferredoxin</fullName>
    </submittedName>
</protein>
<dbReference type="AlphaFoldDB" id="A0A915U2V2"/>
<dbReference type="InterPro" id="IPR006311">
    <property type="entry name" value="TAT_signal"/>
</dbReference>
<dbReference type="EMBL" id="AP024233">
    <property type="protein sequence ID" value="BCO10319.1"/>
    <property type="molecule type" value="Genomic_DNA"/>
</dbReference>
<dbReference type="GO" id="GO:0051539">
    <property type="term" value="F:4 iron, 4 sulfur cluster binding"/>
    <property type="evidence" value="ECO:0007669"/>
    <property type="project" value="UniProtKB-KW"/>
</dbReference>
<evidence type="ECO:0000256" key="5">
    <source>
        <dbReference type="SAM" id="MobiDB-lite"/>
    </source>
</evidence>
<evidence type="ECO:0000256" key="2">
    <source>
        <dbReference type="ARBA" id="ARBA00022723"/>
    </source>
</evidence>
<dbReference type="Gene3D" id="3.30.70.20">
    <property type="match status" value="2"/>
</dbReference>
<proteinExistence type="predicted"/>
<dbReference type="PANTHER" id="PTHR43177">
    <property type="entry name" value="PROTEIN NRFC"/>
    <property type="match status" value="1"/>
</dbReference>
<dbReference type="PROSITE" id="PS00198">
    <property type="entry name" value="4FE4S_FER_1"/>
    <property type="match status" value="1"/>
</dbReference>
<organism evidence="7 8">
    <name type="scientific">Desulfolithobacter dissulfuricans</name>
    <dbReference type="NCBI Taxonomy" id="2795293"/>
    <lineage>
        <taxon>Bacteria</taxon>
        <taxon>Pseudomonadati</taxon>
        <taxon>Thermodesulfobacteriota</taxon>
        <taxon>Desulfobulbia</taxon>
        <taxon>Desulfobulbales</taxon>
        <taxon>Desulfobulbaceae</taxon>
        <taxon>Desulfolithobacter</taxon>
    </lineage>
</organism>
<sequence length="287" mass="31916">MDKKRRDFLKIAGVSTLAGLGGATVAGRLVSGSSPVQARAAHVVDSAAQEAGHGAPKAEAGGHGATGEVAKSGNRWGMVIDMRKFREHPGLAEKVVHTCHSIHNVPNFPDKKDEIKWIWLMEYENVFPEHSHYFKNKELLDHEVLVMCNHCDNPPCVKACPTRATFKNKDGIVAMDYHRCIGCRFCMAACPYGARSFNWRNPRDYIENYNREFPSRMRGVVEKCNLCAERVALGKQPACVEACGDTKAMIFGNLNDPDSEIRQVLKANYTIQRKPSLGTHPSVFYIV</sequence>
<evidence type="ECO:0000259" key="6">
    <source>
        <dbReference type="PROSITE" id="PS51379"/>
    </source>
</evidence>
<evidence type="ECO:0000313" key="7">
    <source>
        <dbReference type="EMBL" id="BCO10319.1"/>
    </source>
</evidence>
<dbReference type="Pfam" id="PF13247">
    <property type="entry name" value="Fer4_11"/>
    <property type="match status" value="2"/>
</dbReference>
<accession>A0A915U2V2</accession>
<keyword evidence="2" id="KW-0479">Metal-binding</keyword>
<evidence type="ECO:0000256" key="4">
    <source>
        <dbReference type="ARBA" id="ARBA00023014"/>
    </source>
</evidence>
<evidence type="ECO:0000256" key="1">
    <source>
        <dbReference type="ARBA" id="ARBA00022485"/>
    </source>
</evidence>
<dbReference type="PANTHER" id="PTHR43177:SF3">
    <property type="entry name" value="PROTEIN NRFC HOMOLOG"/>
    <property type="match status" value="1"/>
</dbReference>
<dbReference type="InterPro" id="IPR054822">
    <property type="entry name" value="DsrO-like"/>
</dbReference>
<reference evidence="7" key="1">
    <citation type="submission" date="2020-12" db="EMBL/GenBank/DDBJ databases">
        <title>Desulfobium dissulfuricans gen. nov., sp. nov., a novel mesophilic, sulfate-reducing bacterium isolated from a deep-sea hydrothermal vent.</title>
        <authorList>
            <person name="Hashimoto Y."/>
            <person name="Tame A."/>
            <person name="Sawayama S."/>
            <person name="Miyazaki J."/>
            <person name="Takai K."/>
            <person name="Nakagawa S."/>
        </authorList>
    </citation>
    <scope>NUCLEOTIDE SEQUENCE</scope>
    <source>
        <strain evidence="7">GF1</strain>
    </source>
</reference>
<dbReference type="Proteomes" id="UP001063350">
    <property type="component" value="Chromosome"/>
</dbReference>
<dbReference type="SUPFAM" id="SSF54862">
    <property type="entry name" value="4Fe-4S ferredoxins"/>
    <property type="match status" value="1"/>
</dbReference>
<name>A0A915U2V2_9BACT</name>
<dbReference type="InterPro" id="IPR017896">
    <property type="entry name" value="4Fe4S_Fe-S-bd"/>
</dbReference>
<dbReference type="GO" id="GO:0046872">
    <property type="term" value="F:metal ion binding"/>
    <property type="evidence" value="ECO:0007669"/>
    <property type="project" value="UniProtKB-KW"/>
</dbReference>
<dbReference type="InterPro" id="IPR017900">
    <property type="entry name" value="4Fe4S_Fe_S_CS"/>
</dbReference>
<dbReference type="InterPro" id="IPR050954">
    <property type="entry name" value="ET_IronSulfur_Cluster-Binding"/>
</dbReference>
<keyword evidence="8" id="KW-1185">Reference proteome</keyword>
<keyword evidence="1" id="KW-0004">4Fe-4S</keyword>
<evidence type="ECO:0000256" key="3">
    <source>
        <dbReference type="ARBA" id="ARBA00023004"/>
    </source>
</evidence>
<feature type="region of interest" description="Disordered" evidence="5">
    <location>
        <begin position="44"/>
        <end position="68"/>
    </location>
</feature>
<dbReference type="CDD" id="cd10551">
    <property type="entry name" value="PsrB"/>
    <property type="match status" value="1"/>
</dbReference>
<dbReference type="RefSeq" id="WP_267927057.1">
    <property type="nucleotide sequence ID" value="NZ_AP024233.1"/>
</dbReference>
<dbReference type="NCBIfam" id="NF045797">
    <property type="entry name" value="DsrO"/>
    <property type="match status" value="1"/>
</dbReference>
<dbReference type="PROSITE" id="PS51379">
    <property type="entry name" value="4FE4S_FER_2"/>
    <property type="match status" value="2"/>
</dbReference>
<dbReference type="PROSITE" id="PS51318">
    <property type="entry name" value="TAT"/>
    <property type="match status" value="1"/>
</dbReference>
<evidence type="ECO:0000313" key="8">
    <source>
        <dbReference type="Proteomes" id="UP001063350"/>
    </source>
</evidence>
<feature type="domain" description="4Fe-4S ferredoxin-type" evidence="6">
    <location>
        <begin position="171"/>
        <end position="200"/>
    </location>
</feature>